<comment type="caution">
    <text evidence="7">The sequence shown here is derived from an EMBL/GenBank/DDBJ whole genome shotgun (WGS) entry which is preliminary data.</text>
</comment>
<sequence length="473" mass="53118">MLRKLLSHAAIYGLAAQVPRLAGVLALPVITRYLTTFDYGVAGVVTAYVGALGIMQSLGLSVFMVNSFARHPTRFKWVWRQLHGFTLLWSVVYGLLLGAVLYGAIPDGATENRWEIILLNVLPAVLFNSTELMGGLYYQMQQRPFPVAIRSFVMGTLVVALNIYTIAYLRLGYMGWFYSNFIGAVVGFLVYSPMIYIKEQMVPIFRFSWQRIKGSLRVSLHVIPHHFSFFLLDTSDRLVMDVLQVPLQRIGFYNIASSFGLYFAAAANAVVQAASPMYMRLYAKSVSREAALEARQLTFSLQALFLFATFLLALWMKEIFVLLIKNEALQAAYPLAIIILMGYNYRPMYLAVINLLVYKEKSKVLWKVSTVAGIANVILNFLLVPFFGIKAAAFTTFASLMYMGYAGYLLKEYKLLKQINHYPWWWLSLTVLALLVVYFLADAAVAAKLSITAVLGLAGLVLLMNRKMNTTAG</sequence>
<comment type="subcellular location">
    <subcellularLocation>
        <location evidence="1">Cell membrane</location>
        <topology evidence="1">Multi-pass membrane protein</topology>
    </subcellularLocation>
</comment>
<dbReference type="InterPro" id="IPR050833">
    <property type="entry name" value="Poly_Biosynth_Transport"/>
</dbReference>
<feature type="transmembrane region" description="Helical" evidence="6">
    <location>
        <begin position="335"/>
        <end position="357"/>
    </location>
</feature>
<feature type="transmembrane region" description="Helical" evidence="6">
    <location>
        <begin position="296"/>
        <end position="315"/>
    </location>
</feature>
<keyword evidence="2" id="KW-1003">Cell membrane</keyword>
<keyword evidence="3 6" id="KW-0812">Transmembrane</keyword>
<feature type="transmembrane region" description="Helical" evidence="6">
    <location>
        <begin position="147"/>
        <end position="169"/>
    </location>
</feature>
<keyword evidence="5 6" id="KW-0472">Membrane</keyword>
<dbReference type="RefSeq" id="WP_377482951.1">
    <property type="nucleotide sequence ID" value="NZ_JBHUOX010000004.1"/>
</dbReference>
<organism evidence="7 8">
    <name type="scientific">Pontibacter toksunensis</name>
    <dbReference type="NCBI Taxonomy" id="1332631"/>
    <lineage>
        <taxon>Bacteria</taxon>
        <taxon>Pseudomonadati</taxon>
        <taxon>Bacteroidota</taxon>
        <taxon>Cytophagia</taxon>
        <taxon>Cytophagales</taxon>
        <taxon>Hymenobacteraceae</taxon>
        <taxon>Pontibacter</taxon>
    </lineage>
</organism>
<dbReference type="Proteomes" id="UP001597641">
    <property type="component" value="Unassembled WGS sequence"/>
</dbReference>
<evidence type="ECO:0000256" key="4">
    <source>
        <dbReference type="ARBA" id="ARBA00022989"/>
    </source>
</evidence>
<feature type="transmembrane region" description="Helical" evidence="6">
    <location>
        <begin position="216"/>
        <end position="232"/>
    </location>
</feature>
<keyword evidence="8" id="KW-1185">Reference proteome</keyword>
<accession>A0ABW6BR32</accession>
<dbReference type="PANTHER" id="PTHR30250">
    <property type="entry name" value="PST FAMILY PREDICTED COLANIC ACID TRANSPORTER"/>
    <property type="match status" value="1"/>
</dbReference>
<evidence type="ECO:0000256" key="5">
    <source>
        <dbReference type="ARBA" id="ARBA00023136"/>
    </source>
</evidence>
<reference evidence="8" key="1">
    <citation type="journal article" date="2019" name="Int. J. Syst. Evol. Microbiol.">
        <title>The Global Catalogue of Microorganisms (GCM) 10K type strain sequencing project: providing services to taxonomists for standard genome sequencing and annotation.</title>
        <authorList>
            <consortium name="The Broad Institute Genomics Platform"/>
            <consortium name="The Broad Institute Genome Sequencing Center for Infectious Disease"/>
            <person name="Wu L."/>
            <person name="Ma J."/>
        </authorList>
    </citation>
    <scope>NUCLEOTIDE SEQUENCE [LARGE SCALE GENOMIC DNA]</scope>
    <source>
        <strain evidence="8">KCTC 23984</strain>
    </source>
</reference>
<feature type="transmembrane region" description="Helical" evidence="6">
    <location>
        <begin position="175"/>
        <end position="196"/>
    </location>
</feature>
<evidence type="ECO:0000256" key="3">
    <source>
        <dbReference type="ARBA" id="ARBA00022692"/>
    </source>
</evidence>
<evidence type="ECO:0000256" key="2">
    <source>
        <dbReference type="ARBA" id="ARBA00022475"/>
    </source>
</evidence>
<feature type="transmembrane region" description="Helical" evidence="6">
    <location>
        <begin position="252"/>
        <end position="275"/>
    </location>
</feature>
<evidence type="ECO:0000313" key="7">
    <source>
        <dbReference type="EMBL" id="MFD3000200.1"/>
    </source>
</evidence>
<evidence type="ECO:0000256" key="1">
    <source>
        <dbReference type="ARBA" id="ARBA00004651"/>
    </source>
</evidence>
<gene>
    <name evidence="7" type="ORF">ACFS7Z_07495</name>
</gene>
<feature type="transmembrane region" description="Helical" evidence="6">
    <location>
        <begin position="117"/>
        <end position="138"/>
    </location>
</feature>
<keyword evidence="4 6" id="KW-1133">Transmembrane helix</keyword>
<feature type="transmembrane region" description="Helical" evidence="6">
    <location>
        <begin position="389"/>
        <end position="410"/>
    </location>
</feature>
<evidence type="ECO:0000313" key="8">
    <source>
        <dbReference type="Proteomes" id="UP001597641"/>
    </source>
</evidence>
<feature type="transmembrane region" description="Helical" evidence="6">
    <location>
        <begin position="364"/>
        <end position="383"/>
    </location>
</feature>
<feature type="transmembrane region" description="Helical" evidence="6">
    <location>
        <begin position="42"/>
        <end position="65"/>
    </location>
</feature>
<feature type="transmembrane region" description="Helical" evidence="6">
    <location>
        <begin position="447"/>
        <end position="464"/>
    </location>
</feature>
<feature type="transmembrane region" description="Helical" evidence="6">
    <location>
        <begin position="86"/>
        <end position="105"/>
    </location>
</feature>
<proteinExistence type="predicted"/>
<feature type="transmembrane region" description="Helical" evidence="6">
    <location>
        <begin position="422"/>
        <end position="441"/>
    </location>
</feature>
<protein>
    <submittedName>
        <fullName evidence="7">Lipopolysaccharide biosynthesis protein</fullName>
    </submittedName>
</protein>
<dbReference type="EMBL" id="JBHUOX010000004">
    <property type="protein sequence ID" value="MFD3000200.1"/>
    <property type="molecule type" value="Genomic_DNA"/>
</dbReference>
<dbReference type="PANTHER" id="PTHR30250:SF11">
    <property type="entry name" value="O-ANTIGEN TRANSPORTER-RELATED"/>
    <property type="match status" value="1"/>
</dbReference>
<name>A0ABW6BR32_9BACT</name>
<evidence type="ECO:0000256" key="6">
    <source>
        <dbReference type="SAM" id="Phobius"/>
    </source>
</evidence>